<feature type="chain" id="PRO_5047293932" evidence="2">
    <location>
        <begin position="26"/>
        <end position="232"/>
    </location>
</feature>
<dbReference type="EMBL" id="JAOVQN010000022">
    <property type="protein sequence ID" value="MCU9839757.1"/>
    <property type="molecule type" value="Genomic_DNA"/>
</dbReference>
<sequence length="232" mass="24297">MKKLSKPKMIAVATTLTLAAGSASALTSATFNLSGGDSTNYSLLPSSFNLSSGGIDANFAAGSFTSISVSGNTITSASFASDPRIGRYFGGAGVTNSSGEAHWVDGYGRYDFIVMTFSVSVSIAELIFGYYDSSENFRWMYDSSGDGSIGVNDFISNSTNAGSDAKFSEFNPTGILSKVWAVGAFGRYDDWKFKAVTVNYEPSVVPLPATGLLLAGALAGFGAMRRRKTKAA</sequence>
<dbReference type="InterPro" id="IPR018247">
    <property type="entry name" value="EF_Hand_1_Ca_BS"/>
</dbReference>
<keyword evidence="1" id="KW-0812">Transmembrane</keyword>
<proteinExistence type="predicted"/>
<gene>
    <name evidence="3" type="ORF">OEZ49_18440</name>
</gene>
<feature type="signal peptide" evidence="2">
    <location>
        <begin position="1"/>
        <end position="25"/>
    </location>
</feature>
<evidence type="ECO:0000256" key="2">
    <source>
        <dbReference type="SAM" id="SignalP"/>
    </source>
</evidence>
<name>A0ABT2WWW0_9RHOB</name>
<keyword evidence="2" id="KW-0732">Signal</keyword>
<dbReference type="PROSITE" id="PS00018">
    <property type="entry name" value="EF_HAND_1"/>
    <property type="match status" value="1"/>
</dbReference>
<dbReference type="NCBIfam" id="TIGR03370">
    <property type="entry name" value="VPLPA-CTERM"/>
    <property type="match status" value="1"/>
</dbReference>
<dbReference type="Proteomes" id="UP001321014">
    <property type="component" value="Unassembled WGS sequence"/>
</dbReference>
<protein>
    <submittedName>
        <fullName evidence="3">VPLPA-CTERM sorting domain-containing protein</fullName>
    </submittedName>
</protein>
<evidence type="ECO:0000313" key="4">
    <source>
        <dbReference type="Proteomes" id="UP001321014"/>
    </source>
</evidence>
<evidence type="ECO:0000313" key="3">
    <source>
        <dbReference type="EMBL" id="MCU9839757.1"/>
    </source>
</evidence>
<keyword evidence="1" id="KW-0472">Membrane</keyword>
<evidence type="ECO:0000256" key="1">
    <source>
        <dbReference type="SAM" id="Phobius"/>
    </source>
</evidence>
<keyword evidence="1" id="KW-1133">Transmembrane helix</keyword>
<feature type="transmembrane region" description="Helical" evidence="1">
    <location>
        <begin position="204"/>
        <end position="224"/>
    </location>
</feature>
<keyword evidence="4" id="KW-1185">Reference proteome</keyword>
<reference evidence="3 4" key="1">
    <citation type="submission" date="2022-10" db="EMBL/GenBank/DDBJ databases">
        <title>Ruegeria sp. nov., isolated from ocean surface water.</title>
        <authorList>
            <person name="He W."/>
            <person name="Wang L."/>
            <person name="Zhang D.-F."/>
        </authorList>
    </citation>
    <scope>NUCLEOTIDE SEQUENCE [LARGE SCALE GENOMIC DNA]</scope>
    <source>
        <strain evidence="3 4">WL0004</strain>
    </source>
</reference>
<dbReference type="RefSeq" id="WP_263389675.1">
    <property type="nucleotide sequence ID" value="NZ_JAOVQN010000022.1"/>
</dbReference>
<organism evidence="3 4">
    <name type="scientific">Ruegeria marisflavi</name>
    <dbReference type="NCBI Taxonomy" id="2984152"/>
    <lineage>
        <taxon>Bacteria</taxon>
        <taxon>Pseudomonadati</taxon>
        <taxon>Pseudomonadota</taxon>
        <taxon>Alphaproteobacteria</taxon>
        <taxon>Rhodobacterales</taxon>
        <taxon>Roseobacteraceae</taxon>
        <taxon>Ruegeria</taxon>
    </lineage>
</organism>
<accession>A0ABT2WWW0</accession>
<comment type="caution">
    <text evidence="3">The sequence shown here is derived from an EMBL/GenBank/DDBJ whole genome shotgun (WGS) entry which is preliminary data.</text>
</comment>
<dbReference type="InterPro" id="IPR022472">
    <property type="entry name" value="VPLPA-CTERM"/>
</dbReference>